<keyword evidence="1" id="KW-0812">Transmembrane</keyword>
<evidence type="ECO:0000259" key="2">
    <source>
        <dbReference type="Pfam" id="PF05569"/>
    </source>
</evidence>
<sequence length="454" mass="52572">MHWTINLMCAVLLTTFTGSCMLAVWHLIGRVLEKMGYLDVQYRILQAVLLFFLIPAVYLVMKYLDEQNRLGNGTIFLPTPRILFVSRVFFLLWLLGVVLMSARYAREIREMHRCYHDKISCDRRTQACFDGICQELGIAEGKVKLFQSYRATVSEFTGLFHPMVVLPVKDYTEKELRVMFVHELSHYRQKDIWMKYVLMLVLITQFFNPFVWWLYLLLQRFSEYACDDKTRAKIGEEKTYYKVIVKMSCNRGKWESFFTARLVEEGHEVLERIKRMEKNKKNRKRGTGIAAFICVAMLLSGSCMVYASAEGMAEAYEWLYVQTVKDEQEENLITELMEYEDSGAENGIVEIEEEVDQMSRAVSSFNWSVGGHVMKKTSTFNASSGGNISVTIYITPTNKTVSVGIIEPNGMRRYVNGNDYITHKFVLDQTGSYRVFVENKNDGAVEVEGSYIVR</sequence>
<dbReference type="AlphaFoldDB" id="A0AAP4BAH1"/>
<organism evidence="3 4">
    <name type="scientific">Fusibacillus kribbianus</name>
    <dbReference type="NCBI Taxonomy" id="3044208"/>
    <lineage>
        <taxon>Bacteria</taxon>
        <taxon>Bacillati</taxon>
        <taxon>Bacillota</taxon>
        <taxon>Clostridia</taxon>
        <taxon>Lachnospirales</taxon>
        <taxon>Lachnospiraceae</taxon>
        <taxon>Fusibacillus</taxon>
    </lineage>
</organism>
<dbReference type="PANTHER" id="PTHR34978">
    <property type="entry name" value="POSSIBLE SENSOR-TRANSDUCER PROTEIN BLAR"/>
    <property type="match status" value="1"/>
</dbReference>
<feature type="transmembrane region" description="Helical" evidence="1">
    <location>
        <begin position="40"/>
        <end position="61"/>
    </location>
</feature>
<keyword evidence="1" id="KW-0472">Membrane</keyword>
<proteinExistence type="predicted"/>
<dbReference type="Proteomes" id="UP001300383">
    <property type="component" value="Unassembled WGS sequence"/>
</dbReference>
<dbReference type="EMBL" id="JASGBQ010000007">
    <property type="protein sequence ID" value="MDI9242070.1"/>
    <property type="molecule type" value="Genomic_DNA"/>
</dbReference>
<keyword evidence="4" id="KW-1185">Reference proteome</keyword>
<dbReference type="PANTHER" id="PTHR34978:SF3">
    <property type="entry name" value="SLR0241 PROTEIN"/>
    <property type="match status" value="1"/>
</dbReference>
<dbReference type="InterPro" id="IPR052173">
    <property type="entry name" value="Beta-lactam_resp_regulator"/>
</dbReference>
<feature type="domain" description="Peptidase M56" evidence="2">
    <location>
        <begin position="88"/>
        <end position="274"/>
    </location>
</feature>
<evidence type="ECO:0000256" key="1">
    <source>
        <dbReference type="SAM" id="Phobius"/>
    </source>
</evidence>
<feature type="transmembrane region" description="Helical" evidence="1">
    <location>
        <begin position="82"/>
        <end position="102"/>
    </location>
</feature>
<evidence type="ECO:0000313" key="3">
    <source>
        <dbReference type="EMBL" id="MDI9242070.1"/>
    </source>
</evidence>
<dbReference type="RefSeq" id="WP_283230574.1">
    <property type="nucleotide sequence ID" value="NZ_JASGBQ010000007.1"/>
</dbReference>
<feature type="transmembrane region" description="Helical" evidence="1">
    <location>
        <begin position="286"/>
        <end position="307"/>
    </location>
</feature>
<feature type="transmembrane region" description="Helical" evidence="1">
    <location>
        <begin position="7"/>
        <end position="28"/>
    </location>
</feature>
<comment type="caution">
    <text evidence="3">The sequence shown here is derived from an EMBL/GenBank/DDBJ whole genome shotgun (WGS) entry which is preliminary data.</text>
</comment>
<dbReference type="InterPro" id="IPR008756">
    <property type="entry name" value="Peptidase_M56"/>
</dbReference>
<dbReference type="Pfam" id="PF05569">
    <property type="entry name" value="Peptidase_M56"/>
    <property type="match status" value="1"/>
</dbReference>
<reference evidence="3 4" key="1">
    <citation type="submission" date="2023-05" db="EMBL/GenBank/DDBJ databases">
        <title>[ruminococcus] sp. nov., isolated from a pig farm feces dump.</title>
        <authorList>
            <person name="Chang Y.-H."/>
        </authorList>
    </citation>
    <scope>NUCLEOTIDE SEQUENCE [LARGE SCALE GENOMIC DNA]</scope>
    <source>
        <strain evidence="3 4">YH-rum2234</strain>
    </source>
</reference>
<name>A0AAP4BAH1_9FIRM</name>
<gene>
    <name evidence="3" type="ORF">QJ036_06200</name>
</gene>
<accession>A0AAP4BAH1</accession>
<dbReference type="CDD" id="cd07341">
    <property type="entry name" value="M56_BlaR1_MecR1_like"/>
    <property type="match status" value="1"/>
</dbReference>
<evidence type="ECO:0000313" key="4">
    <source>
        <dbReference type="Proteomes" id="UP001300383"/>
    </source>
</evidence>
<keyword evidence="1" id="KW-1133">Transmembrane helix</keyword>
<protein>
    <submittedName>
        <fullName evidence="3">M56 family metallopeptidase</fullName>
    </submittedName>
</protein>
<feature type="transmembrane region" description="Helical" evidence="1">
    <location>
        <begin position="196"/>
        <end position="218"/>
    </location>
</feature>